<reference evidence="1" key="1">
    <citation type="submission" date="2020-11" db="EMBL/GenBank/DDBJ databases">
        <title>Nocardia NEAU-351.nov., a novel actinomycete isolated from the cow dung.</title>
        <authorList>
            <person name="Zhang X."/>
        </authorList>
    </citation>
    <scope>NUCLEOTIDE SEQUENCE</scope>
    <source>
        <strain evidence="1">NEAU-351</strain>
    </source>
</reference>
<evidence type="ECO:0008006" key="3">
    <source>
        <dbReference type="Google" id="ProtNLM"/>
    </source>
</evidence>
<protein>
    <recommendedName>
        <fullName evidence="3">RNA polymerase sigma-70 region 4 domain-containing protein</fullName>
    </recommendedName>
</protein>
<dbReference type="AlphaFoldDB" id="A0A931N0J7"/>
<accession>A0A931N0J7</accession>
<name>A0A931N0J7_9NOCA</name>
<sequence length="390" mass="43036">MADEEEDLLDDVAGDVSFGVEEINELLGELVEAQGERRRRDADIVAARLGIHGQRPQTFARIGARFDLARDRVRQVHTRTVGQLVREAATTGHRAGKVFAERYPLDARDGQLTRALLAETYAGDADLAATELSYLKLRLAGHDPEDSKRIAGYVAQRIMAWQKKTRHQLAKLRAARGDSALDALLSRVVWPAAGTVAPLPSASVTDIAGDVRFYLDKVGREVAFESAMEARLFQALTADEGIATFRERPCAVEYESDGVRQVVHPCVVAELTDGRAVLIDVQPLGQIGFHVRRAAAAAARAHAHANGWGLLIWTGSHLGVEELSERAVDSETEQRLRDRLASGPVFWSATRTLATELEFDLLDLLAMVLRNDWRWERAPFVLRATKPPAE</sequence>
<dbReference type="SUPFAM" id="SSF88659">
    <property type="entry name" value="Sigma3 and sigma4 domains of RNA polymerase sigma factors"/>
    <property type="match status" value="1"/>
</dbReference>
<evidence type="ECO:0000313" key="2">
    <source>
        <dbReference type="Proteomes" id="UP000655751"/>
    </source>
</evidence>
<dbReference type="Proteomes" id="UP000655751">
    <property type="component" value="Unassembled WGS sequence"/>
</dbReference>
<dbReference type="EMBL" id="JADMLG010000001">
    <property type="protein sequence ID" value="MBH0775069.1"/>
    <property type="molecule type" value="Genomic_DNA"/>
</dbReference>
<comment type="caution">
    <text evidence="1">The sequence shown here is derived from an EMBL/GenBank/DDBJ whole genome shotgun (WGS) entry which is preliminary data.</text>
</comment>
<evidence type="ECO:0000313" key="1">
    <source>
        <dbReference type="EMBL" id="MBH0775069.1"/>
    </source>
</evidence>
<dbReference type="Gene3D" id="1.10.10.10">
    <property type="entry name" value="Winged helix-like DNA-binding domain superfamily/Winged helix DNA-binding domain"/>
    <property type="match status" value="1"/>
</dbReference>
<dbReference type="InterPro" id="IPR036388">
    <property type="entry name" value="WH-like_DNA-bd_sf"/>
</dbReference>
<keyword evidence="2" id="KW-1185">Reference proteome</keyword>
<gene>
    <name evidence="1" type="ORF">IT779_02070</name>
</gene>
<proteinExistence type="predicted"/>
<dbReference type="RefSeq" id="WP_196147392.1">
    <property type="nucleotide sequence ID" value="NZ_JADMLG010000001.1"/>
</dbReference>
<dbReference type="InterPro" id="IPR013324">
    <property type="entry name" value="RNA_pol_sigma_r3/r4-like"/>
</dbReference>
<organism evidence="1 2">
    <name type="scientific">Nocardia bovistercoris</name>
    <dbReference type="NCBI Taxonomy" id="2785916"/>
    <lineage>
        <taxon>Bacteria</taxon>
        <taxon>Bacillati</taxon>
        <taxon>Actinomycetota</taxon>
        <taxon>Actinomycetes</taxon>
        <taxon>Mycobacteriales</taxon>
        <taxon>Nocardiaceae</taxon>
        <taxon>Nocardia</taxon>
    </lineage>
</organism>